<protein>
    <submittedName>
        <fullName evidence="2">Iron-sulfur cluster assembly scaffold protein</fullName>
    </submittedName>
</protein>
<dbReference type="CDD" id="cd06664">
    <property type="entry name" value="IscU_like"/>
    <property type="match status" value="1"/>
</dbReference>
<dbReference type="AlphaFoldDB" id="A0A932I4Z8"/>
<evidence type="ECO:0000259" key="1">
    <source>
        <dbReference type="Pfam" id="PF01592"/>
    </source>
</evidence>
<dbReference type="Proteomes" id="UP000782312">
    <property type="component" value="Unassembled WGS sequence"/>
</dbReference>
<reference evidence="2" key="1">
    <citation type="submission" date="2020-07" db="EMBL/GenBank/DDBJ databases">
        <title>Huge and variable diversity of episymbiotic CPR bacteria and DPANN archaea in groundwater ecosystems.</title>
        <authorList>
            <person name="He C.Y."/>
            <person name="Keren R."/>
            <person name="Whittaker M."/>
            <person name="Farag I.F."/>
            <person name="Doudna J."/>
            <person name="Cate J.H.D."/>
            <person name="Banfield J.F."/>
        </authorList>
    </citation>
    <scope>NUCLEOTIDE SEQUENCE</scope>
    <source>
        <strain evidence="2">NC_groundwater_763_Ag_S-0.2um_68_21</strain>
    </source>
</reference>
<dbReference type="EMBL" id="JACPUR010000039">
    <property type="protein sequence ID" value="MBI3129259.1"/>
    <property type="molecule type" value="Genomic_DNA"/>
</dbReference>
<dbReference type="PANTHER" id="PTHR10093">
    <property type="entry name" value="IRON-SULFUR CLUSTER ASSEMBLY ENZYME NIFU HOMOLOG"/>
    <property type="match status" value="1"/>
</dbReference>
<dbReference type="GO" id="GO:0016226">
    <property type="term" value="P:iron-sulfur cluster assembly"/>
    <property type="evidence" value="ECO:0007669"/>
    <property type="project" value="InterPro"/>
</dbReference>
<evidence type="ECO:0000313" key="3">
    <source>
        <dbReference type="Proteomes" id="UP000782312"/>
    </source>
</evidence>
<dbReference type="Pfam" id="PF01592">
    <property type="entry name" value="NifU_N"/>
    <property type="match status" value="1"/>
</dbReference>
<dbReference type="InterPro" id="IPR002871">
    <property type="entry name" value="NIF_FeS_clus_asmbl_NifU_N"/>
</dbReference>
<dbReference type="SUPFAM" id="SSF82649">
    <property type="entry name" value="SufE/NifU"/>
    <property type="match status" value="1"/>
</dbReference>
<evidence type="ECO:0000313" key="2">
    <source>
        <dbReference type="EMBL" id="MBI3129259.1"/>
    </source>
</evidence>
<dbReference type="GO" id="GO:0051536">
    <property type="term" value="F:iron-sulfur cluster binding"/>
    <property type="evidence" value="ECO:0007669"/>
    <property type="project" value="InterPro"/>
</dbReference>
<comment type="caution">
    <text evidence="2">The sequence shown here is derived from an EMBL/GenBank/DDBJ whole genome shotgun (WGS) entry which is preliminary data.</text>
</comment>
<dbReference type="Gene3D" id="3.90.1010.10">
    <property type="match status" value="1"/>
</dbReference>
<proteinExistence type="predicted"/>
<gene>
    <name evidence="2" type="ORF">HYZ11_16750</name>
</gene>
<accession>A0A932I4Z8</accession>
<feature type="domain" description="NIF system FeS cluster assembly NifU N-terminal" evidence="1">
    <location>
        <begin position="10"/>
        <end position="122"/>
    </location>
</feature>
<name>A0A932I4Z8_UNCTE</name>
<organism evidence="2 3">
    <name type="scientific">Tectimicrobiota bacterium</name>
    <dbReference type="NCBI Taxonomy" id="2528274"/>
    <lineage>
        <taxon>Bacteria</taxon>
        <taxon>Pseudomonadati</taxon>
        <taxon>Nitrospinota/Tectimicrobiota group</taxon>
        <taxon>Candidatus Tectimicrobiota</taxon>
    </lineage>
</organism>
<dbReference type="GO" id="GO:0005506">
    <property type="term" value="F:iron ion binding"/>
    <property type="evidence" value="ECO:0007669"/>
    <property type="project" value="InterPro"/>
</dbReference>
<sequence>MTAYKDEHHYNETVLAHIAEPHNVGTIENADAVGRGTNPACGDEVTLYLRFEGGKVAEAKMEILGCGAITASMSSLTDLARGKTPEELMALTAEEIALSVGGLPRHKRHCAQLAQRVLRDALRGRG</sequence>